<sequence>MAAAQSFICKKASAPLSTRTSEGAGVTTRTAAALHFGDCIRLSHAAPRSCPNPVVTRLRPSRAHAHEFGSPLLNRNNLQNGGQDDCGCAERLGRCEASA</sequence>
<protein>
    <submittedName>
        <fullName evidence="1">Uncharacterized protein</fullName>
    </submittedName>
</protein>
<dbReference type="EMBL" id="DF237612">
    <property type="protein sequence ID" value="GAQ90617.1"/>
    <property type="molecule type" value="Genomic_DNA"/>
</dbReference>
<name>A0A1Y1IPQ5_KLENI</name>
<dbReference type="AlphaFoldDB" id="A0A1Y1IPQ5"/>
<evidence type="ECO:0000313" key="2">
    <source>
        <dbReference type="Proteomes" id="UP000054558"/>
    </source>
</evidence>
<evidence type="ECO:0000313" key="1">
    <source>
        <dbReference type="EMBL" id="GAQ90617.1"/>
    </source>
</evidence>
<dbReference type="Proteomes" id="UP000054558">
    <property type="component" value="Unassembled WGS sequence"/>
</dbReference>
<reference evidence="1 2" key="1">
    <citation type="journal article" date="2014" name="Nat. Commun.">
        <title>Klebsormidium flaccidum genome reveals primary factors for plant terrestrial adaptation.</title>
        <authorList>
            <person name="Hori K."/>
            <person name="Maruyama F."/>
            <person name="Fujisawa T."/>
            <person name="Togashi T."/>
            <person name="Yamamoto N."/>
            <person name="Seo M."/>
            <person name="Sato S."/>
            <person name="Yamada T."/>
            <person name="Mori H."/>
            <person name="Tajima N."/>
            <person name="Moriyama T."/>
            <person name="Ikeuchi M."/>
            <person name="Watanabe M."/>
            <person name="Wada H."/>
            <person name="Kobayashi K."/>
            <person name="Saito M."/>
            <person name="Masuda T."/>
            <person name="Sasaki-Sekimoto Y."/>
            <person name="Mashiguchi K."/>
            <person name="Awai K."/>
            <person name="Shimojima M."/>
            <person name="Masuda S."/>
            <person name="Iwai M."/>
            <person name="Nobusawa T."/>
            <person name="Narise T."/>
            <person name="Kondo S."/>
            <person name="Saito H."/>
            <person name="Sato R."/>
            <person name="Murakawa M."/>
            <person name="Ihara Y."/>
            <person name="Oshima-Yamada Y."/>
            <person name="Ohtaka K."/>
            <person name="Satoh M."/>
            <person name="Sonobe K."/>
            <person name="Ishii M."/>
            <person name="Ohtani R."/>
            <person name="Kanamori-Sato M."/>
            <person name="Honoki R."/>
            <person name="Miyazaki D."/>
            <person name="Mochizuki H."/>
            <person name="Umetsu J."/>
            <person name="Higashi K."/>
            <person name="Shibata D."/>
            <person name="Kamiya Y."/>
            <person name="Sato N."/>
            <person name="Nakamura Y."/>
            <person name="Tabata S."/>
            <person name="Ida S."/>
            <person name="Kurokawa K."/>
            <person name="Ohta H."/>
        </authorList>
    </citation>
    <scope>NUCLEOTIDE SEQUENCE [LARGE SCALE GENOMIC DNA]</scope>
    <source>
        <strain evidence="1 2">NIES-2285</strain>
    </source>
</reference>
<keyword evidence="2" id="KW-1185">Reference proteome</keyword>
<organism evidence="1 2">
    <name type="scientific">Klebsormidium nitens</name>
    <name type="common">Green alga</name>
    <name type="synonym">Ulothrix nitens</name>
    <dbReference type="NCBI Taxonomy" id="105231"/>
    <lineage>
        <taxon>Eukaryota</taxon>
        <taxon>Viridiplantae</taxon>
        <taxon>Streptophyta</taxon>
        <taxon>Klebsormidiophyceae</taxon>
        <taxon>Klebsormidiales</taxon>
        <taxon>Klebsormidiaceae</taxon>
        <taxon>Klebsormidium</taxon>
    </lineage>
</organism>
<accession>A0A1Y1IPQ5</accession>
<gene>
    <name evidence="1" type="ORF">KFL_006630040</name>
</gene>
<proteinExistence type="predicted"/>